<gene>
    <name evidence="1" type="ORF">LAB08_R48360</name>
</gene>
<keyword evidence="2" id="KW-1185">Reference proteome</keyword>
<organism evidence="1 2">
    <name type="scientific">Pseudomonas izuensis</name>
    <dbReference type="NCBI Taxonomy" id="2684212"/>
    <lineage>
        <taxon>Bacteria</taxon>
        <taxon>Pseudomonadati</taxon>
        <taxon>Pseudomonadota</taxon>
        <taxon>Gammaproteobacteria</taxon>
        <taxon>Pseudomonadales</taxon>
        <taxon>Pseudomonadaceae</taxon>
        <taxon>Pseudomonas</taxon>
    </lineage>
</organism>
<name>A0ABM7RWF0_9PSED</name>
<protein>
    <submittedName>
        <fullName evidence="1">Uncharacterized protein</fullName>
    </submittedName>
</protein>
<dbReference type="EMBL" id="AP017423">
    <property type="protein sequence ID" value="BCX70170.1"/>
    <property type="molecule type" value="Genomic_DNA"/>
</dbReference>
<accession>A0ABM7RWF0</accession>
<sequence>MNAWAFALIYEWLLSKNTANVFLLLIINDLGCFQKAIDLLAVAKSLQMQVKIKAEVDQSLAGR</sequence>
<evidence type="ECO:0000313" key="1">
    <source>
        <dbReference type="EMBL" id="BCX70170.1"/>
    </source>
</evidence>
<reference evidence="1 2" key="1">
    <citation type="submission" date="2016-04" db="EMBL/GenBank/DDBJ databases">
        <title>Complete genome sequence of Pseudomonas sp. LAB-08 isolated from TCE contaminated aquifer soil.</title>
        <authorList>
            <person name="Dohra H."/>
            <person name="Suzuki K."/>
            <person name="Fatma A."/>
            <person name="Inuzuka Y."/>
            <person name="Honjo M."/>
            <person name="Tashiro Y."/>
            <person name="Futamata H."/>
        </authorList>
    </citation>
    <scope>NUCLEOTIDE SEQUENCE [LARGE SCALE GENOMIC DNA]</scope>
    <source>
        <strain evidence="1 2">LAB-08</strain>
    </source>
</reference>
<dbReference type="Proteomes" id="UP000218595">
    <property type="component" value="Chromosome"/>
</dbReference>
<evidence type="ECO:0000313" key="2">
    <source>
        <dbReference type="Proteomes" id="UP000218595"/>
    </source>
</evidence>
<dbReference type="RefSeq" id="WP_157755686.1">
    <property type="nucleotide sequence ID" value="NZ_AP017423.2"/>
</dbReference>
<proteinExistence type="predicted"/>